<accession>A0ABQ7L7H1</accession>
<feature type="region of interest" description="Disordered" evidence="1">
    <location>
        <begin position="159"/>
        <end position="207"/>
    </location>
</feature>
<feature type="compositionally biased region" description="Basic and acidic residues" evidence="1">
    <location>
        <begin position="106"/>
        <end position="118"/>
    </location>
</feature>
<dbReference type="Proteomes" id="UP000823674">
    <property type="component" value="Chromosome A09"/>
</dbReference>
<evidence type="ECO:0000256" key="1">
    <source>
        <dbReference type="SAM" id="MobiDB-lite"/>
    </source>
</evidence>
<sequence>MTIILSSCLMVTHMYVVNIGARKFDQLAKRSVLARGDFGDYESDSRSSISAVSYGSRDGFSGGPGRSSASGQSGKAIIVEGASGRINDTTTKEQERGQIVENEEGETGKGETGEEVKEMEEGQINEWQNVSTEKMGRSPKNDLKYGQVIIATPSRFAVLNDSRDDGEDLDQEENEEDFDDVSQEITAEEKLEDKLSGKKRGRAVLPR</sequence>
<reference evidence="2 3" key="1">
    <citation type="submission" date="2021-03" db="EMBL/GenBank/DDBJ databases">
        <authorList>
            <person name="King G.J."/>
            <person name="Bancroft I."/>
            <person name="Baten A."/>
            <person name="Bloomfield J."/>
            <person name="Borpatragohain P."/>
            <person name="He Z."/>
            <person name="Irish N."/>
            <person name="Irwin J."/>
            <person name="Liu K."/>
            <person name="Mauleon R.P."/>
            <person name="Moore J."/>
            <person name="Morris R."/>
            <person name="Ostergaard L."/>
            <person name="Wang B."/>
            <person name="Wells R."/>
        </authorList>
    </citation>
    <scope>NUCLEOTIDE SEQUENCE [LARGE SCALE GENOMIC DNA]</scope>
    <source>
        <strain evidence="2">R-o-18</strain>
        <tissue evidence="2">Leaf</tissue>
    </source>
</reference>
<name>A0ABQ7L7H1_BRACM</name>
<feature type="compositionally biased region" description="Basic residues" evidence="1">
    <location>
        <begin position="197"/>
        <end position="207"/>
    </location>
</feature>
<gene>
    <name evidence="2" type="primary">A09g501990.1_BraROA</name>
    <name evidence="2" type="ORF">IGI04_034018</name>
</gene>
<feature type="compositionally biased region" description="Acidic residues" evidence="1">
    <location>
        <begin position="164"/>
        <end position="182"/>
    </location>
</feature>
<protein>
    <submittedName>
        <fullName evidence="2">Uncharacterized protein</fullName>
    </submittedName>
</protein>
<organism evidence="2 3">
    <name type="scientific">Brassica rapa subsp. trilocularis</name>
    <dbReference type="NCBI Taxonomy" id="1813537"/>
    <lineage>
        <taxon>Eukaryota</taxon>
        <taxon>Viridiplantae</taxon>
        <taxon>Streptophyta</taxon>
        <taxon>Embryophyta</taxon>
        <taxon>Tracheophyta</taxon>
        <taxon>Spermatophyta</taxon>
        <taxon>Magnoliopsida</taxon>
        <taxon>eudicotyledons</taxon>
        <taxon>Gunneridae</taxon>
        <taxon>Pentapetalae</taxon>
        <taxon>rosids</taxon>
        <taxon>malvids</taxon>
        <taxon>Brassicales</taxon>
        <taxon>Brassicaceae</taxon>
        <taxon>Brassiceae</taxon>
        <taxon>Brassica</taxon>
    </lineage>
</organism>
<feature type="compositionally biased region" description="Basic and acidic residues" evidence="1">
    <location>
        <begin position="187"/>
        <end position="196"/>
    </location>
</feature>
<feature type="region of interest" description="Disordered" evidence="1">
    <location>
        <begin position="40"/>
        <end position="118"/>
    </location>
</feature>
<comment type="caution">
    <text evidence="2">The sequence shown here is derived from an EMBL/GenBank/DDBJ whole genome shotgun (WGS) entry which is preliminary data.</text>
</comment>
<evidence type="ECO:0000313" key="2">
    <source>
        <dbReference type="EMBL" id="KAG5382548.1"/>
    </source>
</evidence>
<dbReference type="EMBL" id="JADBGQ010000008">
    <property type="protein sequence ID" value="KAG5382548.1"/>
    <property type="molecule type" value="Genomic_DNA"/>
</dbReference>
<proteinExistence type="predicted"/>
<keyword evidence="3" id="KW-1185">Reference proteome</keyword>
<evidence type="ECO:0000313" key="3">
    <source>
        <dbReference type="Proteomes" id="UP000823674"/>
    </source>
</evidence>
<feature type="non-terminal residue" evidence="2">
    <location>
        <position position="207"/>
    </location>
</feature>